<organism evidence="1 2">
    <name type="scientific">Gramella jeungdoensis</name>
    <dbReference type="NCBI Taxonomy" id="708091"/>
    <lineage>
        <taxon>Bacteria</taxon>
        <taxon>Pseudomonadati</taxon>
        <taxon>Bacteroidota</taxon>
        <taxon>Flavobacteriia</taxon>
        <taxon>Flavobacteriales</taxon>
        <taxon>Flavobacteriaceae</taxon>
        <taxon>Christiangramia</taxon>
    </lineage>
</organism>
<dbReference type="InterPro" id="IPR046373">
    <property type="entry name" value="Acyl-CoA_Oxase/DH_mid-dom_sf"/>
</dbReference>
<dbReference type="SUPFAM" id="SSF56645">
    <property type="entry name" value="Acyl-CoA dehydrogenase NM domain-like"/>
    <property type="match status" value="1"/>
</dbReference>
<name>A0ABT0Z6M6_9FLAO</name>
<dbReference type="EMBL" id="JAMSCK010000005">
    <property type="protein sequence ID" value="MCM8570434.1"/>
    <property type="molecule type" value="Genomic_DNA"/>
</dbReference>
<dbReference type="RefSeq" id="WP_252114552.1">
    <property type="nucleotide sequence ID" value="NZ_JAMSCK010000005.1"/>
</dbReference>
<evidence type="ECO:0000313" key="1">
    <source>
        <dbReference type="EMBL" id="MCM8570434.1"/>
    </source>
</evidence>
<evidence type="ECO:0008006" key="3">
    <source>
        <dbReference type="Google" id="ProtNLM"/>
    </source>
</evidence>
<accession>A0ABT0Z6M6</accession>
<gene>
    <name evidence="1" type="ORF">NE848_13655</name>
</gene>
<protein>
    <recommendedName>
        <fullName evidence="3">Acyl-CoA dehydrogenase</fullName>
    </recommendedName>
</protein>
<dbReference type="Proteomes" id="UP001155077">
    <property type="component" value="Unassembled WGS sequence"/>
</dbReference>
<dbReference type="InterPro" id="IPR037069">
    <property type="entry name" value="AcylCoA_DH/ox_N_sf"/>
</dbReference>
<evidence type="ECO:0000313" key="2">
    <source>
        <dbReference type="Proteomes" id="UP001155077"/>
    </source>
</evidence>
<dbReference type="PIRSF" id="PIRSF016578">
    <property type="entry name" value="HsaA"/>
    <property type="match status" value="1"/>
</dbReference>
<proteinExistence type="predicted"/>
<comment type="caution">
    <text evidence="1">The sequence shown here is derived from an EMBL/GenBank/DDBJ whole genome shotgun (WGS) entry which is preliminary data.</text>
</comment>
<keyword evidence="2" id="KW-1185">Reference proteome</keyword>
<dbReference type="InterPro" id="IPR009100">
    <property type="entry name" value="AcylCoA_DH/oxidase_NM_dom_sf"/>
</dbReference>
<dbReference type="Gene3D" id="2.40.110.10">
    <property type="entry name" value="Butyryl-CoA Dehydrogenase, subunit A, domain 2"/>
    <property type="match status" value="1"/>
</dbReference>
<sequence>MWKAAIEAIQNNDRDWIDTNHLAFRSFFKKENTLEKGKLGKEALDQHYRERLFKMFIETSLNGLELDLKTGAKWIENASRLDGNWGWLLAIGVGGGYFTHYLNEEVRESYFKPENALVAGSGKPVGEAQKVKDLWKVNGSWDYCSGSEQASLFTAVTLKEGRISAMVLPKDQVKIERNWNAIGLGLTCSHKIIVDRVLIPEDHFFDLSKSPANSDYPLSSYPFDLFARVCFVPVILGLSKSLWLEVQKVIDAKRQIWQQYQPEKYHSIQRVKSDFERDLMKLSDDFYSAVEGSWKGHLKKRDSHINSVQKASLALSSFCYSKTSEIIPLLGMKVMEKDHPVQLCWQDLQTAYQHMIFRDY</sequence>
<reference evidence="1" key="1">
    <citation type="submission" date="2022-06" db="EMBL/GenBank/DDBJ databases">
        <title>Gramella sediminis sp. nov., isolated from deep-sea sediment of the Indian Ocean.</title>
        <authorList>
            <person name="Yang L."/>
        </authorList>
    </citation>
    <scope>NUCLEOTIDE SEQUENCE</scope>
    <source>
        <strain evidence="1">HMD3159</strain>
    </source>
</reference>
<dbReference type="Gene3D" id="1.10.540.10">
    <property type="entry name" value="Acyl-CoA dehydrogenase/oxidase, N-terminal domain"/>
    <property type="match status" value="1"/>
</dbReference>